<sequence length="160" mass="18244">MSQYVIRQISDADRPKIYEFLKEHWGTAKNVNSKGVLQTDTLPGFIVYQDGFIVGLITYHIRGEDCELVTINSILSKVGLGSSLLRSMEDAAREAGCKRVWLITTNDNVEALRFYQKRGYEFSNLYLNTIDGLREIKPEIPMVGQSGILMKHEIELQKML</sequence>
<dbReference type="SUPFAM" id="SSF55729">
    <property type="entry name" value="Acyl-CoA N-acyltransferases (Nat)"/>
    <property type="match status" value="1"/>
</dbReference>
<dbReference type="PANTHER" id="PTHR43877:SF2">
    <property type="entry name" value="AMINOALKYLPHOSPHONATE N-ACETYLTRANSFERASE-RELATED"/>
    <property type="match status" value="1"/>
</dbReference>
<dbReference type="GO" id="GO:0016747">
    <property type="term" value="F:acyltransferase activity, transferring groups other than amino-acyl groups"/>
    <property type="evidence" value="ECO:0007669"/>
    <property type="project" value="InterPro"/>
</dbReference>
<dbReference type="Gene3D" id="3.40.630.30">
    <property type="match status" value="1"/>
</dbReference>
<evidence type="ECO:0000256" key="2">
    <source>
        <dbReference type="ARBA" id="ARBA00023315"/>
    </source>
</evidence>
<accession>A0A645DYZ1</accession>
<organism evidence="4">
    <name type="scientific">bioreactor metagenome</name>
    <dbReference type="NCBI Taxonomy" id="1076179"/>
    <lineage>
        <taxon>unclassified sequences</taxon>
        <taxon>metagenomes</taxon>
        <taxon>ecological metagenomes</taxon>
    </lineage>
</organism>
<dbReference type="InterPro" id="IPR000182">
    <property type="entry name" value="GNAT_dom"/>
</dbReference>
<dbReference type="InterPro" id="IPR050832">
    <property type="entry name" value="Bact_Acetyltransf"/>
</dbReference>
<keyword evidence="2" id="KW-0012">Acyltransferase</keyword>
<dbReference type="AlphaFoldDB" id="A0A645DYZ1"/>
<dbReference type="Pfam" id="PF00583">
    <property type="entry name" value="Acetyltransf_1"/>
    <property type="match status" value="1"/>
</dbReference>
<evidence type="ECO:0000259" key="3">
    <source>
        <dbReference type="PROSITE" id="PS51186"/>
    </source>
</evidence>
<gene>
    <name evidence="4" type="ORF">SDC9_141745</name>
</gene>
<dbReference type="CDD" id="cd04301">
    <property type="entry name" value="NAT_SF"/>
    <property type="match status" value="1"/>
</dbReference>
<comment type="caution">
    <text evidence="4">The sequence shown here is derived from an EMBL/GenBank/DDBJ whole genome shotgun (WGS) entry which is preliminary data.</text>
</comment>
<name>A0A645DYZ1_9ZZZZ</name>
<evidence type="ECO:0000313" key="4">
    <source>
        <dbReference type="EMBL" id="MPM94597.1"/>
    </source>
</evidence>
<evidence type="ECO:0000256" key="1">
    <source>
        <dbReference type="ARBA" id="ARBA00022679"/>
    </source>
</evidence>
<reference evidence="4" key="1">
    <citation type="submission" date="2019-08" db="EMBL/GenBank/DDBJ databases">
        <authorList>
            <person name="Kucharzyk K."/>
            <person name="Murdoch R.W."/>
            <person name="Higgins S."/>
            <person name="Loffler F."/>
        </authorList>
    </citation>
    <scope>NUCLEOTIDE SEQUENCE</scope>
</reference>
<protein>
    <recommendedName>
        <fullName evidence="3">N-acetyltransferase domain-containing protein</fullName>
    </recommendedName>
</protein>
<dbReference type="EMBL" id="VSSQ01041200">
    <property type="protein sequence ID" value="MPM94597.1"/>
    <property type="molecule type" value="Genomic_DNA"/>
</dbReference>
<dbReference type="PROSITE" id="PS51186">
    <property type="entry name" value="GNAT"/>
    <property type="match status" value="1"/>
</dbReference>
<dbReference type="InterPro" id="IPR016181">
    <property type="entry name" value="Acyl_CoA_acyltransferase"/>
</dbReference>
<proteinExistence type="predicted"/>
<feature type="domain" description="N-acetyltransferase" evidence="3">
    <location>
        <begin position="4"/>
        <end position="155"/>
    </location>
</feature>
<dbReference type="PANTHER" id="PTHR43877">
    <property type="entry name" value="AMINOALKYLPHOSPHONATE N-ACETYLTRANSFERASE-RELATED-RELATED"/>
    <property type="match status" value="1"/>
</dbReference>
<keyword evidence="1" id="KW-0808">Transferase</keyword>